<evidence type="ECO:0000313" key="1">
    <source>
        <dbReference type="EMBL" id="HDM90717.1"/>
    </source>
</evidence>
<gene>
    <name evidence="1" type="ORF">ENG67_05900</name>
</gene>
<sequence>MVPLNIRVDRSLFPKVEELSVEFVERKGLGHPDTISDAIVEEFSKALCRYYIENFGRILHHNVDKAVLAGGSARPKFGGGELLEPIEFTVVGRATREYEGKRVPVEDLYLESAKKWVREHIRFLDPEKHMKFDMKVRQGSPDLIGLFDRSIDNPGANDTSFGAGYAPFTRLESLVKEAEKFLNSPKLKERFPQVGEDVKVMGVRYNGEITITVAAAFVGRLIKDIHEYRELKEAVRKEVETHLREMSGLDVTVELNTADDLERSDVFITVTGTSAEGGDDGQVGRGNRANGLITPMRPMSLEATAGKNPVNHVGKLYNVLAFQAADELVRSYDEIEEAYIYIVSQIGDPIVEPQMVKVDLRVNSGELVGGLKEEVAHFMRDKLGELVNSMRQKLIRGEMELY</sequence>
<dbReference type="EMBL" id="DRBW01000216">
    <property type="protein sequence ID" value="HDM90717.1"/>
    <property type="molecule type" value="Genomic_DNA"/>
</dbReference>
<organism evidence="1">
    <name type="scientific">candidate division WOR-3 bacterium</name>
    <dbReference type="NCBI Taxonomy" id="2052148"/>
    <lineage>
        <taxon>Bacteria</taxon>
        <taxon>Bacteria division WOR-3</taxon>
    </lineage>
</organism>
<dbReference type="GO" id="GO:0004478">
    <property type="term" value="F:methionine adenosyltransferase activity"/>
    <property type="evidence" value="ECO:0007669"/>
    <property type="project" value="UniProtKB-EC"/>
</dbReference>
<name>A0A7C0XDP9_UNCW3</name>
<accession>A0A7C0XDP9</accession>
<dbReference type="Pfam" id="PF01941">
    <property type="entry name" value="AdoMet_Synthase"/>
    <property type="match status" value="1"/>
</dbReference>
<dbReference type="NCBIfam" id="NF003366">
    <property type="entry name" value="PRK04439.1-5"/>
    <property type="match status" value="1"/>
</dbReference>
<dbReference type="InterPro" id="IPR042544">
    <property type="entry name" value="AdoMet_synthase_3"/>
</dbReference>
<dbReference type="Gene3D" id="3.30.300.10">
    <property type="match status" value="1"/>
</dbReference>
<proteinExistence type="predicted"/>
<comment type="caution">
    <text evidence="1">The sequence shown here is derived from an EMBL/GenBank/DDBJ whole genome shotgun (WGS) entry which is preliminary data.</text>
</comment>
<protein>
    <submittedName>
        <fullName evidence="1">Methionine adenosyltransferase</fullName>
        <ecNumber evidence="1">2.5.1.6</ecNumber>
    </submittedName>
</protein>
<dbReference type="PANTHER" id="PTHR36697:SF1">
    <property type="entry name" value="S-ADENOSYLMETHIONINE SYNTHASE"/>
    <property type="match status" value="1"/>
</dbReference>
<reference evidence="1" key="1">
    <citation type="journal article" date="2020" name="mSystems">
        <title>Genome- and Community-Level Interaction Insights into Carbon Utilization and Element Cycling Functions of Hydrothermarchaeota in Hydrothermal Sediment.</title>
        <authorList>
            <person name="Zhou Z."/>
            <person name="Liu Y."/>
            <person name="Xu W."/>
            <person name="Pan J."/>
            <person name="Luo Z.H."/>
            <person name="Li M."/>
        </authorList>
    </citation>
    <scope>NUCLEOTIDE SEQUENCE [LARGE SCALE GENOMIC DNA]</scope>
    <source>
        <strain evidence="1">HyVt-237</strain>
    </source>
</reference>
<dbReference type="PANTHER" id="PTHR36697">
    <property type="entry name" value="S-ADENOSYLMETHIONINE SYNTHASE"/>
    <property type="match status" value="1"/>
</dbReference>
<dbReference type="Proteomes" id="UP000885931">
    <property type="component" value="Unassembled WGS sequence"/>
</dbReference>
<dbReference type="InterPro" id="IPR027790">
    <property type="entry name" value="AdoMet_synthase_2_family"/>
</dbReference>
<dbReference type="AlphaFoldDB" id="A0A7C0XDP9"/>
<dbReference type="EC" id="2.5.1.6" evidence="1"/>
<keyword evidence="1" id="KW-0808">Transferase</keyword>
<dbReference type="Gene3D" id="3.30.300.280">
    <property type="entry name" value="S-adenosylmethionine synthetase, C-terminal domain"/>
    <property type="match status" value="1"/>
</dbReference>